<keyword evidence="1" id="KW-1133">Transmembrane helix</keyword>
<feature type="transmembrane region" description="Helical" evidence="1">
    <location>
        <begin position="43"/>
        <end position="64"/>
    </location>
</feature>
<protein>
    <submittedName>
        <fullName evidence="2">Uncharacterized protein</fullName>
    </submittedName>
</protein>
<name>A0A0A0L3S6_CUCSA</name>
<reference evidence="2 3" key="4">
    <citation type="journal article" date="2011" name="BMC Genomics">
        <title>RNA-Seq improves annotation of protein-coding genes in the cucumber genome.</title>
        <authorList>
            <person name="Li Z."/>
            <person name="Zhang Z."/>
            <person name="Yan P."/>
            <person name="Huang S."/>
            <person name="Fei Z."/>
            <person name="Lin K."/>
        </authorList>
    </citation>
    <scope>NUCLEOTIDE SEQUENCE [LARGE SCALE GENOMIC DNA]</scope>
    <source>
        <strain evidence="3">cv. 9930</strain>
    </source>
</reference>
<proteinExistence type="predicted"/>
<reference evidence="2 3" key="3">
    <citation type="journal article" date="2010" name="BMC Genomics">
        <title>Transcriptome sequencing and comparative analysis of cucumber flowers with different sex types.</title>
        <authorList>
            <person name="Guo S."/>
            <person name="Zheng Y."/>
            <person name="Joung J.G."/>
            <person name="Liu S."/>
            <person name="Zhang Z."/>
            <person name="Crasta O.R."/>
            <person name="Sobral B.W."/>
            <person name="Xu Y."/>
            <person name="Huang S."/>
            <person name="Fei Z."/>
        </authorList>
    </citation>
    <scope>NUCLEOTIDE SEQUENCE [LARGE SCALE GENOMIC DNA]</scope>
    <source>
        <strain evidence="3">cv. 9930</strain>
    </source>
</reference>
<dbReference type="Gramene" id="KGN55694">
    <property type="protein sequence ID" value="KGN55694"/>
    <property type="gene ID" value="Csa_3G005575"/>
</dbReference>
<dbReference type="Proteomes" id="UP000029981">
    <property type="component" value="Chromosome 3"/>
</dbReference>
<feature type="transmembrane region" description="Helical" evidence="1">
    <location>
        <begin position="15"/>
        <end position="31"/>
    </location>
</feature>
<keyword evidence="3" id="KW-1185">Reference proteome</keyword>
<dbReference type="AlphaFoldDB" id="A0A0A0L3S6"/>
<dbReference type="EMBL" id="CM002924">
    <property type="protein sequence ID" value="KGN55694.1"/>
    <property type="molecule type" value="Genomic_DNA"/>
</dbReference>
<evidence type="ECO:0000313" key="3">
    <source>
        <dbReference type="Proteomes" id="UP000029981"/>
    </source>
</evidence>
<gene>
    <name evidence="2" type="ORF">Csa_3G005575</name>
</gene>
<reference evidence="2 3" key="2">
    <citation type="journal article" date="2009" name="PLoS ONE">
        <title>An integrated genetic and cytogenetic map of the cucumber genome.</title>
        <authorList>
            <person name="Ren Y."/>
            <person name="Zhang Z."/>
            <person name="Liu J."/>
            <person name="Staub J.E."/>
            <person name="Han Y."/>
            <person name="Cheng Z."/>
            <person name="Li X."/>
            <person name="Lu J."/>
            <person name="Miao H."/>
            <person name="Kang H."/>
            <person name="Xie B."/>
            <person name="Gu X."/>
            <person name="Wang X."/>
            <person name="Du Y."/>
            <person name="Jin W."/>
            <person name="Huang S."/>
        </authorList>
    </citation>
    <scope>NUCLEOTIDE SEQUENCE [LARGE SCALE GENOMIC DNA]</scope>
    <source>
        <strain evidence="3">cv. 9930</strain>
    </source>
</reference>
<organism evidence="2 3">
    <name type="scientific">Cucumis sativus</name>
    <name type="common">Cucumber</name>
    <dbReference type="NCBI Taxonomy" id="3659"/>
    <lineage>
        <taxon>Eukaryota</taxon>
        <taxon>Viridiplantae</taxon>
        <taxon>Streptophyta</taxon>
        <taxon>Embryophyta</taxon>
        <taxon>Tracheophyta</taxon>
        <taxon>Spermatophyta</taxon>
        <taxon>Magnoliopsida</taxon>
        <taxon>eudicotyledons</taxon>
        <taxon>Gunneridae</taxon>
        <taxon>Pentapetalae</taxon>
        <taxon>rosids</taxon>
        <taxon>fabids</taxon>
        <taxon>Cucurbitales</taxon>
        <taxon>Cucurbitaceae</taxon>
        <taxon>Benincaseae</taxon>
        <taxon>Cucumis</taxon>
    </lineage>
</organism>
<sequence length="98" mass="11125">MLLHLSVFEGLDIKGFLYFLEIWSLLLFGQIPSSIEFVLSRKCLIGVSSFLEIFFWCWIVSATVQSVVDAASGRFSRGNFFRELSSVNETSKLVFTTT</sequence>
<reference evidence="2 3" key="1">
    <citation type="journal article" date="2009" name="Nat. Genet.">
        <title>The genome of the cucumber, Cucumis sativus L.</title>
        <authorList>
            <person name="Huang S."/>
            <person name="Li R."/>
            <person name="Zhang Z."/>
            <person name="Li L."/>
            <person name="Gu X."/>
            <person name="Fan W."/>
            <person name="Lucas W.J."/>
            <person name="Wang X."/>
            <person name="Xie B."/>
            <person name="Ni P."/>
            <person name="Ren Y."/>
            <person name="Zhu H."/>
            <person name="Li J."/>
            <person name="Lin K."/>
            <person name="Jin W."/>
            <person name="Fei Z."/>
            <person name="Li G."/>
            <person name="Staub J."/>
            <person name="Kilian A."/>
            <person name="van der Vossen E.A."/>
            <person name="Wu Y."/>
            <person name="Guo J."/>
            <person name="He J."/>
            <person name="Jia Z."/>
            <person name="Ren Y."/>
            <person name="Tian G."/>
            <person name="Lu Y."/>
            <person name="Ruan J."/>
            <person name="Qian W."/>
            <person name="Wang M."/>
            <person name="Huang Q."/>
            <person name="Li B."/>
            <person name="Xuan Z."/>
            <person name="Cao J."/>
            <person name="Asan"/>
            <person name="Wu Z."/>
            <person name="Zhang J."/>
            <person name="Cai Q."/>
            <person name="Bai Y."/>
            <person name="Zhao B."/>
            <person name="Han Y."/>
            <person name="Li Y."/>
            <person name="Li X."/>
            <person name="Wang S."/>
            <person name="Shi Q."/>
            <person name="Liu S."/>
            <person name="Cho W.K."/>
            <person name="Kim J.Y."/>
            <person name="Xu Y."/>
            <person name="Heller-Uszynska K."/>
            <person name="Miao H."/>
            <person name="Cheng Z."/>
            <person name="Zhang S."/>
            <person name="Wu J."/>
            <person name="Yang Y."/>
            <person name="Kang H."/>
            <person name="Li M."/>
            <person name="Liang H."/>
            <person name="Ren X."/>
            <person name="Shi Z."/>
            <person name="Wen M."/>
            <person name="Jian M."/>
            <person name="Yang H."/>
            <person name="Zhang G."/>
            <person name="Yang Z."/>
            <person name="Chen R."/>
            <person name="Liu S."/>
            <person name="Li J."/>
            <person name="Ma L."/>
            <person name="Liu H."/>
            <person name="Zhou Y."/>
            <person name="Zhao J."/>
            <person name="Fang X."/>
            <person name="Li G."/>
            <person name="Fang L."/>
            <person name="Li Y."/>
            <person name="Liu D."/>
            <person name="Zheng H."/>
            <person name="Zhang Y."/>
            <person name="Qin N."/>
            <person name="Li Z."/>
            <person name="Yang G."/>
            <person name="Yang S."/>
            <person name="Bolund L."/>
            <person name="Kristiansen K."/>
            <person name="Zheng H."/>
            <person name="Li S."/>
            <person name="Zhang X."/>
            <person name="Yang H."/>
            <person name="Wang J."/>
            <person name="Sun R."/>
            <person name="Zhang B."/>
            <person name="Jiang S."/>
            <person name="Wang J."/>
            <person name="Du Y."/>
            <person name="Li S."/>
        </authorList>
    </citation>
    <scope>NUCLEOTIDE SEQUENCE [LARGE SCALE GENOMIC DNA]</scope>
    <source>
        <strain evidence="3">cv. 9930</strain>
    </source>
</reference>
<accession>A0A0A0L3S6</accession>
<keyword evidence="1" id="KW-0812">Transmembrane</keyword>
<evidence type="ECO:0000313" key="2">
    <source>
        <dbReference type="EMBL" id="KGN55694.1"/>
    </source>
</evidence>
<keyword evidence="1" id="KW-0472">Membrane</keyword>
<evidence type="ECO:0000256" key="1">
    <source>
        <dbReference type="SAM" id="Phobius"/>
    </source>
</evidence>